<dbReference type="RefSeq" id="WP_274354660.1">
    <property type="nucleotide sequence ID" value="NZ_JAQZSM010000125.1"/>
</dbReference>
<sequence>MRIAVTQNMLWVVSQTQMEAHALAFAVAQQDRDNSHIEQRFDLTISRLHLLGQGPQARYLDEIGHLQTVNDMATALLELDPQVLGHGKQQHQALF</sequence>
<evidence type="ECO:0000313" key="1">
    <source>
        <dbReference type="EMBL" id="MDD7974017.1"/>
    </source>
</evidence>
<accession>A0ABT5TFW8</accession>
<name>A0ABT5TFW8_9RHOB</name>
<keyword evidence="2" id="KW-1185">Reference proteome</keyword>
<dbReference type="EMBL" id="JAQZSM010000125">
    <property type="protein sequence ID" value="MDD7974017.1"/>
    <property type="molecule type" value="Genomic_DNA"/>
</dbReference>
<organism evidence="1 2">
    <name type="scientific">Roseinatronobacter alkalisoli</name>
    <dbReference type="NCBI Taxonomy" id="3028235"/>
    <lineage>
        <taxon>Bacteria</taxon>
        <taxon>Pseudomonadati</taxon>
        <taxon>Pseudomonadota</taxon>
        <taxon>Alphaproteobacteria</taxon>
        <taxon>Rhodobacterales</taxon>
        <taxon>Paracoccaceae</taxon>
        <taxon>Roseinatronobacter</taxon>
    </lineage>
</organism>
<comment type="caution">
    <text evidence="1">The sequence shown here is derived from an EMBL/GenBank/DDBJ whole genome shotgun (WGS) entry which is preliminary data.</text>
</comment>
<proteinExistence type="predicted"/>
<feature type="non-terminal residue" evidence="1">
    <location>
        <position position="95"/>
    </location>
</feature>
<evidence type="ECO:0000313" key="2">
    <source>
        <dbReference type="Proteomes" id="UP001431784"/>
    </source>
</evidence>
<gene>
    <name evidence="1" type="ORF">PUT78_23680</name>
</gene>
<reference evidence="1" key="1">
    <citation type="submission" date="2023-02" db="EMBL/GenBank/DDBJ databases">
        <title>Description of Roseinatronobacter alkalisoli sp. nov., an alkaliphilic bacerium isolated from soda soil.</title>
        <authorList>
            <person name="Wei W."/>
        </authorList>
    </citation>
    <scope>NUCLEOTIDE SEQUENCE</scope>
    <source>
        <strain evidence="1">HJB301</strain>
    </source>
</reference>
<dbReference type="Proteomes" id="UP001431784">
    <property type="component" value="Unassembled WGS sequence"/>
</dbReference>
<protein>
    <submittedName>
        <fullName evidence="1">Uncharacterized protein</fullName>
    </submittedName>
</protein>